<evidence type="ECO:0000259" key="7">
    <source>
        <dbReference type="PROSITE" id="PS50043"/>
    </source>
</evidence>
<evidence type="ECO:0000256" key="2">
    <source>
        <dbReference type="ARBA" id="ARBA00023012"/>
    </source>
</evidence>
<dbReference type="Pfam" id="PF00072">
    <property type="entry name" value="Response_reg"/>
    <property type="match status" value="1"/>
</dbReference>
<dbReference type="PROSITE" id="PS50043">
    <property type="entry name" value="HTH_LUXR_2"/>
    <property type="match status" value="1"/>
</dbReference>
<dbReference type="CDD" id="cd06170">
    <property type="entry name" value="LuxR_C_like"/>
    <property type="match status" value="1"/>
</dbReference>
<proteinExistence type="predicted"/>
<keyword evidence="5" id="KW-0804">Transcription</keyword>
<sequence length="204" mass="22838">MSEALVYVVDDEEAICDSVGLLLKSVRIACRSYSDPGEFLAQWRAGWRGCLLLDVRMPRMSGMEVHRVLKERGNRLPVIFMTGHGDVPMAVEAMRAGALDFLQKPFKDDELISRVQRALAQDAEQAASAQQHSDVERRYASLTPREREIARCLVDGASNKVIAIDLGLSERTVELHRAHIMQKMNVRSLAQLVQLLISVQPDAE</sequence>
<name>A0A6M2BLK1_9GAMM</name>
<evidence type="ECO:0000313" key="10">
    <source>
        <dbReference type="Proteomes" id="UP000472676"/>
    </source>
</evidence>
<evidence type="ECO:0000256" key="1">
    <source>
        <dbReference type="ARBA" id="ARBA00022553"/>
    </source>
</evidence>
<keyword evidence="10" id="KW-1185">Reference proteome</keyword>
<evidence type="ECO:0000256" key="4">
    <source>
        <dbReference type="ARBA" id="ARBA00023125"/>
    </source>
</evidence>
<feature type="domain" description="HTH luxR-type" evidence="7">
    <location>
        <begin position="135"/>
        <end position="200"/>
    </location>
</feature>
<dbReference type="AlphaFoldDB" id="A0A6M2BLK1"/>
<dbReference type="Gene3D" id="3.40.50.2300">
    <property type="match status" value="1"/>
</dbReference>
<organism evidence="9 10">
    <name type="scientific">Solimonas terrae</name>
    <dbReference type="NCBI Taxonomy" id="1396819"/>
    <lineage>
        <taxon>Bacteria</taxon>
        <taxon>Pseudomonadati</taxon>
        <taxon>Pseudomonadota</taxon>
        <taxon>Gammaproteobacteria</taxon>
        <taxon>Nevskiales</taxon>
        <taxon>Nevskiaceae</taxon>
        <taxon>Solimonas</taxon>
    </lineage>
</organism>
<dbReference type="CDD" id="cd17537">
    <property type="entry name" value="REC_FixJ"/>
    <property type="match status" value="1"/>
</dbReference>
<evidence type="ECO:0000256" key="5">
    <source>
        <dbReference type="ARBA" id="ARBA00023163"/>
    </source>
</evidence>
<dbReference type="GO" id="GO:0003677">
    <property type="term" value="F:DNA binding"/>
    <property type="evidence" value="ECO:0007669"/>
    <property type="project" value="UniProtKB-KW"/>
</dbReference>
<evidence type="ECO:0000256" key="6">
    <source>
        <dbReference type="PROSITE-ProRule" id="PRU00169"/>
    </source>
</evidence>
<dbReference type="InterPro" id="IPR036388">
    <property type="entry name" value="WH-like_DNA-bd_sf"/>
</dbReference>
<dbReference type="InterPro" id="IPR011006">
    <property type="entry name" value="CheY-like_superfamily"/>
</dbReference>
<evidence type="ECO:0000259" key="8">
    <source>
        <dbReference type="PROSITE" id="PS50110"/>
    </source>
</evidence>
<dbReference type="PROSITE" id="PS50110">
    <property type="entry name" value="RESPONSE_REGULATORY"/>
    <property type="match status" value="1"/>
</dbReference>
<dbReference type="SUPFAM" id="SSF52172">
    <property type="entry name" value="CheY-like"/>
    <property type="match status" value="1"/>
</dbReference>
<dbReference type="GO" id="GO:0006355">
    <property type="term" value="P:regulation of DNA-templated transcription"/>
    <property type="evidence" value="ECO:0007669"/>
    <property type="project" value="InterPro"/>
</dbReference>
<keyword evidence="3" id="KW-0805">Transcription regulation</keyword>
<dbReference type="InterPro" id="IPR016032">
    <property type="entry name" value="Sig_transdc_resp-reg_C-effctor"/>
</dbReference>
<dbReference type="PANTHER" id="PTHR44688">
    <property type="entry name" value="DNA-BINDING TRANSCRIPTIONAL ACTIVATOR DEVR_DOSR"/>
    <property type="match status" value="1"/>
</dbReference>
<keyword evidence="1 6" id="KW-0597">Phosphoprotein</keyword>
<reference evidence="9 10" key="1">
    <citation type="journal article" date="2014" name="Int. J. Syst. Evol. Microbiol.">
        <title>Solimonas terrae sp. nov., isolated from soil.</title>
        <authorList>
            <person name="Kim S.J."/>
            <person name="Moon J.Y."/>
            <person name="Weon H.Y."/>
            <person name="Ahn J.H."/>
            <person name="Chen W.M."/>
            <person name="Kwon S.W."/>
        </authorList>
    </citation>
    <scope>NUCLEOTIDE SEQUENCE [LARGE SCALE GENOMIC DNA]</scope>
    <source>
        <strain evidence="9 10">KIS83-12</strain>
    </source>
</reference>
<dbReference type="PRINTS" id="PR00038">
    <property type="entry name" value="HTHLUXR"/>
</dbReference>
<comment type="caution">
    <text evidence="9">The sequence shown here is derived from an EMBL/GenBank/DDBJ whole genome shotgun (WGS) entry which is preliminary data.</text>
</comment>
<dbReference type="SUPFAM" id="SSF46894">
    <property type="entry name" value="C-terminal effector domain of the bipartite response regulators"/>
    <property type="match status" value="1"/>
</dbReference>
<dbReference type="InterPro" id="IPR001789">
    <property type="entry name" value="Sig_transdc_resp-reg_receiver"/>
</dbReference>
<evidence type="ECO:0000313" key="9">
    <source>
        <dbReference type="EMBL" id="NGY03201.1"/>
    </source>
</evidence>
<dbReference type="PROSITE" id="PS00622">
    <property type="entry name" value="HTH_LUXR_1"/>
    <property type="match status" value="1"/>
</dbReference>
<keyword evidence="2" id="KW-0902">Two-component regulatory system</keyword>
<dbReference type="SMART" id="SM00421">
    <property type="entry name" value="HTH_LUXR"/>
    <property type="match status" value="1"/>
</dbReference>
<protein>
    <submittedName>
        <fullName evidence="9">Response regulator transcription factor</fullName>
    </submittedName>
</protein>
<dbReference type="PANTHER" id="PTHR44688:SF16">
    <property type="entry name" value="DNA-BINDING TRANSCRIPTIONAL ACTIVATOR DEVR_DOSR"/>
    <property type="match status" value="1"/>
</dbReference>
<dbReference type="GO" id="GO:0000160">
    <property type="term" value="P:phosphorelay signal transduction system"/>
    <property type="evidence" value="ECO:0007669"/>
    <property type="project" value="UniProtKB-KW"/>
</dbReference>
<dbReference type="SMART" id="SM00448">
    <property type="entry name" value="REC"/>
    <property type="match status" value="1"/>
</dbReference>
<evidence type="ECO:0000256" key="3">
    <source>
        <dbReference type="ARBA" id="ARBA00023015"/>
    </source>
</evidence>
<gene>
    <name evidence="9" type="ORF">G7Y85_00335</name>
</gene>
<dbReference type="Proteomes" id="UP000472676">
    <property type="component" value="Unassembled WGS sequence"/>
</dbReference>
<dbReference type="RefSeq" id="WP_166250627.1">
    <property type="nucleotide sequence ID" value="NZ_JAAMOW010000001.1"/>
</dbReference>
<feature type="modified residue" description="4-aspartylphosphate" evidence="6">
    <location>
        <position position="54"/>
    </location>
</feature>
<dbReference type="FunFam" id="3.40.50.2300:FF:000018">
    <property type="entry name" value="DNA-binding transcriptional regulator NtrC"/>
    <property type="match status" value="1"/>
</dbReference>
<dbReference type="Gene3D" id="1.10.10.10">
    <property type="entry name" value="Winged helix-like DNA-binding domain superfamily/Winged helix DNA-binding domain"/>
    <property type="match status" value="1"/>
</dbReference>
<keyword evidence="4" id="KW-0238">DNA-binding</keyword>
<dbReference type="EMBL" id="JAAMOW010000001">
    <property type="protein sequence ID" value="NGY03201.1"/>
    <property type="molecule type" value="Genomic_DNA"/>
</dbReference>
<dbReference type="Pfam" id="PF00196">
    <property type="entry name" value="GerE"/>
    <property type="match status" value="1"/>
</dbReference>
<accession>A0A6M2BLK1</accession>
<feature type="domain" description="Response regulatory" evidence="8">
    <location>
        <begin position="5"/>
        <end position="119"/>
    </location>
</feature>
<dbReference type="InterPro" id="IPR000792">
    <property type="entry name" value="Tscrpt_reg_LuxR_C"/>
</dbReference>